<dbReference type="EC" id="3.1.1.-" evidence="4"/>
<evidence type="ECO:0000256" key="1">
    <source>
        <dbReference type="ARBA" id="ARBA00005964"/>
    </source>
</evidence>
<feature type="signal peptide" evidence="4">
    <location>
        <begin position="1"/>
        <end position="19"/>
    </location>
</feature>
<keyword evidence="3 4" id="KW-0378">Hydrolase</keyword>
<dbReference type="AlphaFoldDB" id="A0A0B2V411"/>
<dbReference type="PANTHER" id="PTHR44590:SF4">
    <property type="entry name" value="CARBOXYLIC ESTER HYDROLASE"/>
    <property type="match status" value="1"/>
</dbReference>
<protein>
    <recommendedName>
        <fullName evidence="4">Carboxylic ester hydrolase</fullName>
        <ecNumber evidence="4">3.1.1.-</ecNumber>
    </recommendedName>
</protein>
<dbReference type="Pfam" id="PF00135">
    <property type="entry name" value="COesterase"/>
    <property type="match status" value="1"/>
</dbReference>
<dbReference type="STRING" id="6265.A0A0B2V411"/>
<dbReference type="OrthoDB" id="6846267at2759"/>
<dbReference type="Proteomes" id="UP000031036">
    <property type="component" value="Unassembled WGS sequence"/>
</dbReference>
<dbReference type="SMR" id="A0A0B2V411"/>
<evidence type="ECO:0000313" key="6">
    <source>
        <dbReference type="EMBL" id="KHN76229.1"/>
    </source>
</evidence>
<organism evidence="6 7">
    <name type="scientific">Toxocara canis</name>
    <name type="common">Canine roundworm</name>
    <dbReference type="NCBI Taxonomy" id="6265"/>
    <lineage>
        <taxon>Eukaryota</taxon>
        <taxon>Metazoa</taxon>
        <taxon>Ecdysozoa</taxon>
        <taxon>Nematoda</taxon>
        <taxon>Chromadorea</taxon>
        <taxon>Rhabditida</taxon>
        <taxon>Spirurina</taxon>
        <taxon>Ascaridomorpha</taxon>
        <taxon>Ascaridoidea</taxon>
        <taxon>Toxocaridae</taxon>
        <taxon>Toxocara</taxon>
    </lineage>
</organism>
<keyword evidence="4" id="KW-0732">Signal</keyword>
<dbReference type="InterPro" id="IPR029058">
    <property type="entry name" value="AB_hydrolase_fold"/>
</dbReference>
<dbReference type="PROSITE" id="PS00941">
    <property type="entry name" value="CARBOXYLESTERASE_B_2"/>
    <property type="match status" value="1"/>
</dbReference>
<evidence type="ECO:0000259" key="5">
    <source>
        <dbReference type="Pfam" id="PF00135"/>
    </source>
</evidence>
<dbReference type="SUPFAM" id="SSF53474">
    <property type="entry name" value="alpha/beta-Hydrolases"/>
    <property type="match status" value="1"/>
</dbReference>
<evidence type="ECO:0000256" key="3">
    <source>
        <dbReference type="ARBA" id="ARBA00022801"/>
    </source>
</evidence>
<name>A0A0B2V411_TOXCA</name>
<feature type="domain" description="Carboxylesterase type B" evidence="5">
    <location>
        <begin position="21"/>
        <end position="337"/>
    </location>
</feature>
<comment type="similarity">
    <text evidence="1 4">Belongs to the type-B carboxylesterase/lipase family.</text>
</comment>
<dbReference type="GO" id="GO:0052689">
    <property type="term" value="F:carboxylic ester hydrolase activity"/>
    <property type="evidence" value="ECO:0007669"/>
    <property type="project" value="UniProtKB-KW"/>
</dbReference>
<proteinExistence type="inferred from homology"/>
<dbReference type="InterPro" id="IPR019826">
    <property type="entry name" value="Carboxylesterase_B_AS"/>
</dbReference>
<dbReference type="InterPro" id="IPR019819">
    <property type="entry name" value="Carboxylesterase_B_CS"/>
</dbReference>
<feature type="chain" id="PRO_5005110423" description="Carboxylic ester hydrolase" evidence="4">
    <location>
        <begin position="20"/>
        <end position="360"/>
    </location>
</feature>
<dbReference type="PROSITE" id="PS00122">
    <property type="entry name" value="CARBOXYLESTERASE_B_1"/>
    <property type="match status" value="1"/>
</dbReference>
<dbReference type="Gene3D" id="3.40.50.1820">
    <property type="entry name" value="alpha/beta hydrolase"/>
    <property type="match status" value="1"/>
</dbReference>
<sequence>MRGLVFCALYVGFVFGTNAVTVNTIYGQINGFNYNTADGRTANIFLGIPFAKPPIGELRFEKPEVPDPWKEPLDATKFAPSCTPHHRSGIPGEHSEDCLYLNVIAPAEESKNPAGHAVMVWVHGGGYCVGTAKTYGYKNISENFATRNVIVVTIQYRLGPFGWLSSGDSVLPGNLGYWDQRAAIRFVKENIASFGGDPNRITLFGLSAGGGSVSSLSLSPHSRDLFAQTIEMSGSAFAPWAASDSIVQSTLELALELDCQIADSKEMKRCLKSKTSDEFLDAVDATGAAQRGLNILKFGPWIDGDFFPEDFEKLVEDSPKKPTIIGLVNKESAFFSEHYVCFFYKFICFRCLLPLSAPLF</sequence>
<comment type="caution">
    <text evidence="6">The sequence shown here is derived from an EMBL/GenBank/DDBJ whole genome shotgun (WGS) entry which is preliminary data.</text>
</comment>
<dbReference type="EMBL" id="JPKZ01002558">
    <property type="protein sequence ID" value="KHN76229.1"/>
    <property type="molecule type" value="Genomic_DNA"/>
</dbReference>
<accession>A0A0B2V411</accession>
<evidence type="ECO:0000256" key="4">
    <source>
        <dbReference type="RuleBase" id="RU361235"/>
    </source>
</evidence>
<reference evidence="6 7" key="1">
    <citation type="submission" date="2014-11" db="EMBL/GenBank/DDBJ databases">
        <title>Genetic blueprint of the zoonotic pathogen Toxocara canis.</title>
        <authorList>
            <person name="Zhu X.-Q."/>
            <person name="Korhonen P.K."/>
            <person name="Cai H."/>
            <person name="Young N.D."/>
            <person name="Nejsum P."/>
            <person name="von Samson-Himmelstjerna G."/>
            <person name="Boag P.R."/>
            <person name="Tan P."/>
            <person name="Li Q."/>
            <person name="Min J."/>
            <person name="Yang Y."/>
            <person name="Wang X."/>
            <person name="Fang X."/>
            <person name="Hall R.S."/>
            <person name="Hofmann A."/>
            <person name="Sternberg P.W."/>
            <person name="Jex A.R."/>
            <person name="Gasser R.B."/>
        </authorList>
    </citation>
    <scope>NUCLEOTIDE SEQUENCE [LARGE SCALE GENOMIC DNA]</scope>
    <source>
        <strain evidence="6">PN_DK_2014</strain>
    </source>
</reference>
<dbReference type="PANTHER" id="PTHR44590">
    <property type="entry name" value="CARBOXYLIC ESTER HYDROLASE-RELATED"/>
    <property type="match status" value="1"/>
</dbReference>
<evidence type="ECO:0000256" key="2">
    <source>
        <dbReference type="ARBA" id="ARBA00022487"/>
    </source>
</evidence>
<dbReference type="InterPro" id="IPR002018">
    <property type="entry name" value="CarbesteraseB"/>
</dbReference>
<evidence type="ECO:0000313" key="7">
    <source>
        <dbReference type="Proteomes" id="UP000031036"/>
    </source>
</evidence>
<dbReference type="OMA" id="MEAINCT"/>
<gene>
    <name evidence="6" type="primary">ges-1</name>
    <name evidence="6" type="ORF">Tcan_15365</name>
</gene>
<keyword evidence="2" id="KW-0719">Serine esterase</keyword>
<keyword evidence="7" id="KW-1185">Reference proteome</keyword>